<evidence type="ECO:0000256" key="6">
    <source>
        <dbReference type="ARBA" id="ARBA00023034"/>
    </source>
</evidence>
<proteinExistence type="inferred from homology"/>
<dbReference type="PANTHER" id="PTHR12961">
    <property type="entry name" value="CONSERVED OLIGOMERIC GOLGI COMPLEX COMPONENT 2"/>
    <property type="match status" value="1"/>
</dbReference>
<evidence type="ECO:0000259" key="10">
    <source>
        <dbReference type="Pfam" id="PF12022"/>
    </source>
</evidence>
<evidence type="ECO:0000313" key="12">
    <source>
        <dbReference type="Proteomes" id="UP000605970"/>
    </source>
</evidence>
<evidence type="ECO:0000256" key="8">
    <source>
        <dbReference type="ARBA" id="ARBA00031344"/>
    </source>
</evidence>
<dbReference type="Pfam" id="PF12022">
    <property type="entry name" value="COG2_C"/>
    <property type="match status" value="1"/>
</dbReference>
<dbReference type="GO" id="GO:0017119">
    <property type="term" value="C:Golgi transport complex"/>
    <property type="evidence" value="ECO:0007669"/>
    <property type="project" value="TreeGrafter"/>
</dbReference>
<dbReference type="InterPro" id="IPR024602">
    <property type="entry name" value="COG_su2_N"/>
</dbReference>
<feature type="domain" description="COG complex component COG2 C-terminal" evidence="10">
    <location>
        <begin position="172"/>
        <end position="511"/>
    </location>
</feature>
<reference evidence="11" key="1">
    <citation type="journal article" date="2020" name="Ecol. Evol.">
        <title>Genome structure and content of the rice root-knot nematode (Meloidogyne graminicola).</title>
        <authorList>
            <person name="Phan N.T."/>
            <person name="Danchin E.G.J."/>
            <person name="Klopp C."/>
            <person name="Perfus-Barbeoch L."/>
            <person name="Kozlowski D.K."/>
            <person name="Koutsovoulos G.D."/>
            <person name="Lopez-Roques C."/>
            <person name="Bouchez O."/>
            <person name="Zahm M."/>
            <person name="Besnard G."/>
            <person name="Bellafiore S."/>
        </authorList>
    </citation>
    <scope>NUCLEOTIDE SEQUENCE</scope>
    <source>
        <strain evidence="11">VN-18</strain>
    </source>
</reference>
<protein>
    <recommendedName>
        <fullName evidence="3">Conserved oligomeric Golgi complex subunit 2</fullName>
    </recommendedName>
    <alternativeName>
        <fullName evidence="8">Component of oligomeric Golgi complex 2</fullName>
    </alternativeName>
</protein>
<dbReference type="EMBL" id="JABEBT010000045">
    <property type="protein sequence ID" value="KAF7635207.1"/>
    <property type="molecule type" value="Genomic_DNA"/>
</dbReference>
<keyword evidence="4" id="KW-0813">Transport</keyword>
<evidence type="ECO:0000256" key="7">
    <source>
        <dbReference type="ARBA" id="ARBA00023136"/>
    </source>
</evidence>
<accession>A0A8S9ZNV0</accession>
<dbReference type="GO" id="GO:0015031">
    <property type="term" value="P:protein transport"/>
    <property type="evidence" value="ECO:0007669"/>
    <property type="project" value="UniProtKB-KW"/>
</dbReference>
<dbReference type="GO" id="GO:0006891">
    <property type="term" value="P:intra-Golgi vesicle-mediated transport"/>
    <property type="evidence" value="ECO:0007669"/>
    <property type="project" value="TreeGrafter"/>
</dbReference>
<dbReference type="OrthoDB" id="332281at2759"/>
<dbReference type="PANTHER" id="PTHR12961:SF0">
    <property type="entry name" value="CONSERVED OLIGOMERIC GOLGI COMPLEX SUBUNIT 2"/>
    <property type="match status" value="1"/>
</dbReference>
<dbReference type="AlphaFoldDB" id="A0A8S9ZNV0"/>
<evidence type="ECO:0000256" key="1">
    <source>
        <dbReference type="ARBA" id="ARBA00004395"/>
    </source>
</evidence>
<comment type="similarity">
    <text evidence="2">Belongs to the COG2 family.</text>
</comment>
<evidence type="ECO:0000256" key="2">
    <source>
        <dbReference type="ARBA" id="ARBA00007603"/>
    </source>
</evidence>
<sequence>MIELINDDYADFVNLSSGLAALRESVDKVKGDIQKTNLATLLSSLKLLHEKEKAELHIVSYIMHNLRIVCQKKLKTNVLLEEVLDKVIYLRQCWVTHACNYDYFSEELAIFFDSCLLNSVILILDEMFSTVLVPTDAHLFHSCFKLITEKFIRSWPTKNETFQLGLLRSIRDKFNLVIYFKLASQPLIISIKEQIKPEEFKYKIPVDGDFNPCFFSYSNSILSSLSTLYSTDYFLPSFANKFWEFTLQRMQDYLEWTKSSLDYFNSSISVKQHQISQPDLSKPSDLISPCRTTTSSFKESSNLISSNNISSTATIPPTWLCMAALFRDIQLFDATLFQFCLSTIWDCLRQLKIDPTPFGQCLSLFSGQLTEKRKEIEQKLFENIGGELAKNLSAVSDIPRQYRWTKRPHPVGFSSYLSSCFEAFEQFGHESKKVFGLNEDEINYIQSQAMLIALDDFCERAGKVLDGVEQTGSSLLRFKQRKAATSGQQSTPELSSDSDETKMRTQLCFDINFVKQKAEEWLSPEYLEKLIKLEQRASNFESSAKINDLPIDCEYSS</sequence>
<evidence type="ECO:0000259" key="9">
    <source>
        <dbReference type="Pfam" id="PF06148"/>
    </source>
</evidence>
<organism evidence="11 12">
    <name type="scientific">Meloidogyne graminicola</name>
    <dbReference type="NCBI Taxonomy" id="189291"/>
    <lineage>
        <taxon>Eukaryota</taxon>
        <taxon>Metazoa</taxon>
        <taxon>Ecdysozoa</taxon>
        <taxon>Nematoda</taxon>
        <taxon>Chromadorea</taxon>
        <taxon>Rhabditida</taxon>
        <taxon>Tylenchina</taxon>
        <taxon>Tylenchomorpha</taxon>
        <taxon>Tylenchoidea</taxon>
        <taxon>Meloidogynidae</taxon>
        <taxon>Meloidogyninae</taxon>
        <taxon>Meloidogyne</taxon>
    </lineage>
</organism>
<evidence type="ECO:0000256" key="4">
    <source>
        <dbReference type="ARBA" id="ARBA00022448"/>
    </source>
</evidence>
<keyword evidence="12" id="KW-1185">Reference proteome</keyword>
<keyword evidence="5" id="KW-0653">Protein transport</keyword>
<dbReference type="GO" id="GO:0000139">
    <property type="term" value="C:Golgi membrane"/>
    <property type="evidence" value="ECO:0007669"/>
    <property type="project" value="UniProtKB-SubCell"/>
</dbReference>
<gene>
    <name evidence="11" type="ORF">Mgra_00005322</name>
</gene>
<keyword evidence="6" id="KW-0333">Golgi apparatus</keyword>
<dbReference type="InterPro" id="IPR024603">
    <property type="entry name" value="COG_complex_COG2_C"/>
</dbReference>
<evidence type="ECO:0000256" key="3">
    <source>
        <dbReference type="ARBA" id="ARBA00020977"/>
    </source>
</evidence>
<dbReference type="GO" id="GO:0007030">
    <property type="term" value="P:Golgi organization"/>
    <property type="evidence" value="ECO:0007669"/>
    <property type="project" value="InterPro"/>
</dbReference>
<evidence type="ECO:0000313" key="11">
    <source>
        <dbReference type="EMBL" id="KAF7635207.1"/>
    </source>
</evidence>
<evidence type="ECO:0000256" key="5">
    <source>
        <dbReference type="ARBA" id="ARBA00022927"/>
    </source>
</evidence>
<keyword evidence="7" id="KW-0472">Membrane</keyword>
<feature type="domain" description="Conserved oligomeric Golgi complex subunit 2 N-terminal" evidence="9">
    <location>
        <begin position="1"/>
        <end position="29"/>
    </location>
</feature>
<name>A0A8S9ZNV0_9BILA</name>
<dbReference type="Pfam" id="PF06148">
    <property type="entry name" value="COG2_N"/>
    <property type="match status" value="1"/>
</dbReference>
<comment type="caution">
    <text evidence="11">The sequence shown here is derived from an EMBL/GenBank/DDBJ whole genome shotgun (WGS) entry which is preliminary data.</text>
</comment>
<dbReference type="Proteomes" id="UP000605970">
    <property type="component" value="Unassembled WGS sequence"/>
</dbReference>
<comment type="subcellular location">
    <subcellularLocation>
        <location evidence="1">Golgi apparatus membrane</location>
        <topology evidence="1">Peripheral membrane protein</topology>
    </subcellularLocation>
</comment>
<dbReference type="InterPro" id="IPR009316">
    <property type="entry name" value="COG2"/>
</dbReference>